<keyword evidence="1" id="KW-0175">Coiled coil</keyword>
<dbReference type="Proteomes" id="UP000240880">
    <property type="component" value="Unassembled WGS sequence"/>
</dbReference>
<comment type="caution">
    <text evidence="2">The sequence shown here is derived from an EMBL/GenBank/DDBJ whole genome shotgun (WGS) entry which is preliminary data.</text>
</comment>
<dbReference type="AlphaFoldDB" id="A0A2R6ABA7"/>
<evidence type="ECO:0000313" key="2">
    <source>
        <dbReference type="EMBL" id="PSN83694.1"/>
    </source>
</evidence>
<reference evidence="2 3" key="1">
    <citation type="submission" date="2017-04" db="EMBL/GenBank/DDBJ databases">
        <title>Novel microbial lineages endemic to geothermal iron-oxide mats fill important gaps in the evolutionary history of Archaea.</title>
        <authorList>
            <person name="Jay Z.J."/>
            <person name="Beam J.P."/>
            <person name="Dlakic M."/>
            <person name="Rusch D.B."/>
            <person name="Kozubal M.A."/>
            <person name="Inskeep W.P."/>
        </authorList>
    </citation>
    <scope>NUCLEOTIDE SEQUENCE [LARGE SCALE GENOMIC DNA]</scope>
    <source>
        <strain evidence="2">OSP_D</strain>
    </source>
</reference>
<feature type="coiled-coil region" evidence="1">
    <location>
        <begin position="18"/>
        <end position="62"/>
    </location>
</feature>
<evidence type="ECO:0000313" key="3">
    <source>
        <dbReference type="Proteomes" id="UP000240880"/>
    </source>
</evidence>
<proteinExistence type="predicted"/>
<organism evidence="2 3">
    <name type="scientific">Candidatus Marsarchaeota G1 archaeon OSP_D</name>
    <dbReference type="NCBI Taxonomy" id="1978155"/>
    <lineage>
        <taxon>Archaea</taxon>
        <taxon>Candidatus Marsarchaeota</taxon>
        <taxon>Candidatus Marsarchaeota group 1</taxon>
    </lineage>
</organism>
<accession>A0A2R6ABA7</accession>
<name>A0A2R6ABA7_9ARCH</name>
<evidence type="ECO:0000256" key="1">
    <source>
        <dbReference type="SAM" id="Coils"/>
    </source>
</evidence>
<sequence length="237" mass="27333">MSEPKKIVDLKQYASKLLSEIEEEIKVKSAQIERLNKEVKELAQQKEAIIQILEKIKEFEKLSTSGGGVKVEAKVEVSQPIKPEPAVAPEDVQKSEFVKAENPSNDSHDWSAIKEIKRTEDKKWEAITVNNVDYARYYIGKSVLELEFKFKVPADSKYVKGFIIDKYLKKLKEESEQRGEQDTQKSFRFEVGTTENGEITSLKIYNFTQEQLQDLLNKIRWFVASEVRDLKAKGRLS</sequence>
<dbReference type="EMBL" id="NEXC01000017">
    <property type="protein sequence ID" value="PSN83694.1"/>
    <property type="molecule type" value="Genomic_DNA"/>
</dbReference>
<gene>
    <name evidence="2" type="ORF">B9Q01_03880</name>
</gene>
<protein>
    <submittedName>
        <fullName evidence="2">Uncharacterized protein</fullName>
    </submittedName>
</protein>